<organism evidence="2 3">
    <name type="scientific">Macrostomum lignano</name>
    <dbReference type="NCBI Taxonomy" id="282301"/>
    <lineage>
        <taxon>Eukaryota</taxon>
        <taxon>Metazoa</taxon>
        <taxon>Spiralia</taxon>
        <taxon>Lophotrochozoa</taxon>
        <taxon>Platyhelminthes</taxon>
        <taxon>Rhabditophora</taxon>
        <taxon>Macrostomorpha</taxon>
        <taxon>Macrostomida</taxon>
        <taxon>Macrostomidae</taxon>
        <taxon>Macrostomum</taxon>
    </lineage>
</organism>
<dbReference type="Proteomes" id="UP000095280">
    <property type="component" value="Unplaced"/>
</dbReference>
<sequence length="601" mass="64183">MATVLASCSIGRMKPAPMPNLSAPTGVRIVRASISCWPTGLPPWRLADQLLSPGDDSSKEVRTIGPWLRLVSLARNWQSSLATALTGGQIYDLLAYLYCGRRAAAPKAAHCEPWRCNPTAPVTLSTSPSSRAPLSDRPDVSSSNSSWACHSASAVGPVRLLHGHADGRHYGGWREGTTACLSLPYPFSLLFAIWPTCTPRCPPGAQPEPGLAPDLLDARRDYLQLPGLRLACEAELAQRLTCAASPASLSWPTVAMRDRLLADLRPIRGQQSAAMLESAGTLPGRTAGRSAWPAWPGSCAGRLAQPAGGSNRSTAAAVSSSCLPLAGPDNIVGRAAAAIPPAPSIACCLESVWREAAVRKIRLQRRQRRQHRQSGVEVGGKQQQRLGVAGEMSRAEPAAAVASESVKEVEAGGRAPAGNAPASAVGSYAAKLLSATSRHRRRQSRNRAVRLPTFKRPVAADNASPQSQSQVPVPVHSPVISSSNPALATLTCRNCQRGNQRPDRVITDRPSLSEIMAEQTQSNFRFELEPRAVGSARMPAFKRQSQRQRKSLSMSSAAPPTAEDEQRQRTASTPPRKPGSRCRHTDATTAFSADAPTDFRR</sequence>
<reference evidence="3" key="1">
    <citation type="submission" date="2016-11" db="UniProtKB">
        <authorList>
            <consortium name="WormBaseParasite"/>
        </authorList>
    </citation>
    <scope>IDENTIFICATION</scope>
</reference>
<feature type="compositionally biased region" description="Basic residues" evidence="1">
    <location>
        <begin position="437"/>
        <end position="448"/>
    </location>
</feature>
<dbReference type="WBParaSite" id="maker-unitig_36342-snap-gene-0.1-mRNA-1">
    <property type="protein sequence ID" value="maker-unitig_36342-snap-gene-0.1-mRNA-1"/>
    <property type="gene ID" value="maker-unitig_36342-snap-gene-0.1"/>
</dbReference>
<accession>A0A1I8FJB1</accession>
<dbReference type="AlphaFoldDB" id="A0A1I8FJB1"/>
<evidence type="ECO:0000313" key="2">
    <source>
        <dbReference type="Proteomes" id="UP000095280"/>
    </source>
</evidence>
<feature type="region of interest" description="Disordered" evidence="1">
    <location>
        <begin position="535"/>
        <end position="601"/>
    </location>
</feature>
<feature type="compositionally biased region" description="Low complexity" evidence="1">
    <location>
        <begin position="464"/>
        <end position="475"/>
    </location>
</feature>
<proteinExistence type="predicted"/>
<feature type="region of interest" description="Disordered" evidence="1">
    <location>
        <begin position="365"/>
        <end position="392"/>
    </location>
</feature>
<feature type="region of interest" description="Disordered" evidence="1">
    <location>
        <begin position="434"/>
        <end position="475"/>
    </location>
</feature>
<evidence type="ECO:0000313" key="3">
    <source>
        <dbReference type="WBParaSite" id="maker-unitig_36342-snap-gene-0.1-mRNA-1"/>
    </source>
</evidence>
<evidence type="ECO:0000256" key="1">
    <source>
        <dbReference type="SAM" id="MobiDB-lite"/>
    </source>
</evidence>
<name>A0A1I8FJB1_9PLAT</name>
<keyword evidence="2" id="KW-1185">Reference proteome</keyword>
<protein>
    <submittedName>
        <fullName evidence="3">PHD-type domain-containing protein</fullName>
    </submittedName>
</protein>